<keyword evidence="1" id="KW-0732">Signal</keyword>
<evidence type="ECO:0000256" key="2">
    <source>
        <dbReference type="SAM" id="Phobius"/>
    </source>
</evidence>
<dbReference type="OrthoDB" id="1816255at2"/>
<keyword evidence="2" id="KW-0472">Membrane</keyword>
<sequence>MDKKLRNAAEKITMPEDMKERIIKACENIDKTNIERIDNDGYTEVVSGTERISSRNNIIRVVSAAAACAVLAAGIGTTGVLLHKNHRSQLADSDIVDSNEQLTSPFGDFTKVDFNFYLFDENYDGFSDETYAELADFFNSFDWGEEYENAEGREFQQDSLTRYGAINWEDDKGKNSITIETDGFISYKRYILSGETENLSMDLAFTKYYMIDFEAFDKGIKEIIGNDGSESAAEAGISPFGDFTAFDFDLQSGVWNYNKRTSAAIYTGLADFLNTFDWGEPVEDTSGRGDEIVVTDYAYNISWEENRVVSWLYIADDGFVSYSANKYSEDYLTSEEVERRSYSIDYEAFDKGLQNILAQDVYISQEEADRLLSGSFVLSELTDSNNVRIEPDRAEAKEMLNEFLRDGFIYMLKRSVPDNASEGYNLKYSVMLEFKTDDGQRHTENFTIYENGVVSSSEYMGTGNDLLPYTADNYSINIEEFESRLRGILGDDEFNTGNTAELGERCETDGWEYVIKSVDVTKSGDGMDVFPEGHYACDENGDLIGDSSYIIADIALTNNTDTDRSLYMNSTRVDLYNYNGDELDFKNSMEATAYIFNGDRSVYEADYFKTDFKAGESRTFRVGYVIDDEYLDKSFDTIRIEINHSGMAEANENIRYYRLGEKKSLNDIAKQG</sequence>
<protein>
    <submittedName>
        <fullName evidence="3">Uncharacterized protein</fullName>
    </submittedName>
</protein>
<evidence type="ECO:0000313" key="4">
    <source>
        <dbReference type="Proteomes" id="UP000245720"/>
    </source>
</evidence>
<dbReference type="EMBL" id="QGDI01000009">
    <property type="protein sequence ID" value="PWJ11625.1"/>
    <property type="molecule type" value="Genomic_DNA"/>
</dbReference>
<dbReference type="AlphaFoldDB" id="A0A315YJZ6"/>
<feature type="transmembrane region" description="Helical" evidence="2">
    <location>
        <begin position="61"/>
        <end position="82"/>
    </location>
</feature>
<name>A0A315YJZ6_RUMFL</name>
<evidence type="ECO:0000313" key="3">
    <source>
        <dbReference type="EMBL" id="PWJ11625.1"/>
    </source>
</evidence>
<reference evidence="3 4" key="1">
    <citation type="submission" date="2018-05" db="EMBL/GenBank/DDBJ databases">
        <title>The Hungate 1000. A catalogue of reference genomes from the rumen microbiome.</title>
        <authorList>
            <person name="Kelly W."/>
        </authorList>
    </citation>
    <scope>NUCLEOTIDE SEQUENCE [LARGE SCALE GENOMIC DNA]</scope>
    <source>
        <strain evidence="3 4">SAb67</strain>
    </source>
</reference>
<dbReference type="Gene3D" id="2.60.40.1240">
    <property type="match status" value="1"/>
</dbReference>
<dbReference type="InterPro" id="IPR029050">
    <property type="entry name" value="Immunoprotect_excell_Ig-like"/>
</dbReference>
<gene>
    <name evidence="3" type="ORF">IE37_02389</name>
</gene>
<proteinExistence type="predicted"/>
<dbReference type="Proteomes" id="UP000245720">
    <property type="component" value="Unassembled WGS sequence"/>
</dbReference>
<comment type="caution">
    <text evidence="3">The sequence shown here is derived from an EMBL/GenBank/DDBJ whole genome shotgun (WGS) entry which is preliminary data.</text>
</comment>
<keyword evidence="2" id="KW-1133">Transmembrane helix</keyword>
<keyword evidence="2" id="KW-0812">Transmembrane</keyword>
<organism evidence="3 4">
    <name type="scientific">Ruminococcus flavefaciens</name>
    <dbReference type="NCBI Taxonomy" id="1265"/>
    <lineage>
        <taxon>Bacteria</taxon>
        <taxon>Bacillati</taxon>
        <taxon>Bacillota</taxon>
        <taxon>Clostridia</taxon>
        <taxon>Eubacteriales</taxon>
        <taxon>Oscillospiraceae</taxon>
        <taxon>Ruminococcus</taxon>
    </lineage>
</organism>
<evidence type="ECO:0000256" key="1">
    <source>
        <dbReference type="ARBA" id="ARBA00022729"/>
    </source>
</evidence>
<dbReference type="RefSeq" id="WP_109727124.1">
    <property type="nucleotide sequence ID" value="NZ_QGDI01000009.1"/>
</dbReference>
<accession>A0A315YJZ6</accession>